<keyword evidence="2" id="KW-1015">Disulfide bond</keyword>
<evidence type="ECO:0000256" key="2">
    <source>
        <dbReference type="ARBA" id="ARBA00023157"/>
    </source>
</evidence>
<feature type="domain" description="Thioredoxin" evidence="3">
    <location>
        <begin position="1"/>
        <end position="130"/>
    </location>
</feature>
<dbReference type="EMBL" id="MU857010">
    <property type="protein sequence ID" value="KAK4151540.1"/>
    <property type="molecule type" value="Genomic_DNA"/>
</dbReference>
<comment type="caution">
    <text evidence="4">The sequence shown here is derived from an EMBL/GenBank/DDBJ whole genome shotgun (WGS) entry which is preliminary data.</text>
</comment>
<name>A0AAN6VHT2_9PEZI</name>
<organism evidence="4 5">
    <name type="scientific">Chaetomidium leptoderma</name>
    <dbReference type="NCBI Taxonomy" id="669021"/>
    <lineage>
        <taxon>Eukaryota</taxon>
        <taxon>Fungi</taxon>
        <taxon>Dikarya</taxon>
        <taxon>Ascomycota</taxon>
        <taxon>Pezizomycotina</taxon>
        <taxon>Sordariomycetes</taxon>
        <taxon>Sordariomycetidae</taxon>
        <taxon>Sordariales</taxon>
        <taxon>Chaetomiaceae</taxon>
        <taxon>Chaetomidium</taxon>
    </lineage>
</organism>
<dbReference type="Pfam" id="PF00085">
    <property type="entry name" value="Thioredoxin"/>
    <property type="match status" value="1"/>
</dbReference>
<dbReference type="InterPro" id="IPR036249">
    <property type="entry name" value="Thioredoxin-like_sf"/>
</dbReference>
<evidence type="ECO:0000313" key="4">
    <source>
        <dbReference type="EMBL" id="KAK4151540.1"/>
    </source>
</evidence>
<dbReference type="Gene3D" id="3.40.30.10">
    <property type="entry name" value="Glutaredoxin"/>
    <property type="match status" value="1"/>
</dbReference>
<protein>
    <submittedName>
        <fullName evidence="4">Thioredoxin-like protein</fullName>
    </submittedName>
</protein>
<gene>
    <name evidence="4" type="ORF">C8A00DRAFT_45256</name>
</gene>
<sequence length="156" mass="16312">MTEPTYVPSLEALNTLTATNKYLILDFTAQWCPPCKAIAPLFTKLATQHTIADKLAFAKVDVDEAQDIAKQFGITAMPTFLFLVDGSPMGNAEVRASVAPAGVKVDEGEQVQIRGANPRSLVGAVEAVAALAKAEAEAEAVAADRACVGGDADHVV</sequence>
<reference evidence="4" key="1">
    <citation type="journal article" date="2023" name="Mol. Phylogenet. Evol.">
        <title>Genome-scale phylogeny and comparative genomics of the fungal order Sordariales.</title>
        <authorList>
            <person name="Hensen N."/>
            <person name="Bonometti L."/>
            <person name="Westerberg I."/>
            <person name="Brannstrom I.O."/>
            <person name="Guillou S."/>
            <person name="Cros-Aarteil S."/>
            <person name="Calhoun S."/>
            <person name="Haridas S."/>
            <person name="Kuo A."/>
            <person name="Mondo S."/>
            <person name="Pangilinan J."/>
            <person name="Riley R."/>
            <person name="LaButti K."/>
            <person name="Andreopoulos B."/>
            <person name="Lipzen A."/>
            <person name="Chen C."/>
            <person name="Yan M."/>
            <person name="Daum C."/>
            <person name="Ng V."/>
            <person name="Clum A."/>
            <person name="Steindorff A."/>
            <person name="Ohm R.A."/>
            <person name="Martin F."/>
            <person name="Silar P."/>
            <person name="Natvig D.O."/>
            <person name="Lalanne C."/>
            <person name="Gautier V."/>
            <person name="Ament-Velasquez S.L."/>
            <person name="Kruys A."/>
            <person name="Hutchinson M.I."/>
            <person name="Powell A.J."/>
            <person name="Barry K."/>
            <person name="Miller A.N."/>
            <person name="Grigoriev I.V."/>
            <person name="Debuchy R."/>
            <person name="Gladieux P."/>
            <person name="Hiltunen Thoren M."/>
            <person name="Johannesson H."/>
        </authorList>
    </citation>
    <scope>NUCLEOTIDE SEQUENCE</scope>
    <source>
        <strain evidence="4">CBS 538.74</strain>
    </source>
</reference>
<evidence type="ECO:0000259" key="3">
    <source>
        <dbReference type="PROSITE" id="PS51352"/>
    </source>
</evidence>
<dbReference type="InterPro" id="IPR017937">
    <property type="entry name" value="Thioredoxin_CS"/>
</dbReference>
<dbReference type="PRINTS" id="PR00421">
    <property type="entry name" value="THIOREDOXIN"/>
</dbReference>
<dbReference type="PROSITE" id="PS00194">
    <property type="entry name" value="THIOREDOXIN_1"/>
    <property type="match status" value="1"/>
</dbReference>
<keyword evidence="5" id="KW-1185">Reference proteome</keyword>
<accession>A0AAN6VHT2</accession>
<dbReference type="AlphaFoldDB" id="A0AAN6VHT2"/>
<evidence type="ECO:0000313" key="5">
    <source>
        <dbReference type="Proteomes" id="UP001302745"/>
    </source>
</evidence>
<dbReference type="CDD" id="cd02947">
    <property type="entry name" value="TRX_family"/>
    <property type="match status" value="1"/>
</dbReference>
<dbReference type="SUPFAM" id="SSF52833">
    <property type="entry name" value="Thioredoxin-like"/>
    <property type="match status" value="1"/>
</dbReference>
<dbReference type="Proteomes" id="UP001302745">
    <property type="component" value="Unassembled WGS sequence"/>
</dbReference>
<dbReference type="PANTHER" id="PTHR46115">
    <property type="entry name" value="THIOREDOXIN-LIKE PROTEIN 1"/>
    <property type="match status" value="1"/>
</dbReference>
<comment type="similarity">
    <text evidence="1">Belongs to the thioredoxin family.</text>
</comment>
<dbReference type="InterPro" id="IPR013766">
    <property type="entry name" value="Thioredoxin_domain"/>
</dbReference>
<reference evidence="4" key="2">
    <citation type="submission" date="2023-05" db="EMBL/GenBank/DDBJ databases">
        <authorList>
            <consortium name="Lawrence Berkeley National Laboratory"/>
            <person name="Steindorff A."/>
            <person name="Hensen N."/>
            <person name="Bonometti L."/>
            <person name="Westerberg I."/>
            <person name="Brannstrom I.O."/>
            <person name="Guillou S."/>
            <person name="Cros-Aarteil S."/>
            <person name="Calhoun S."/>
            <person name="Haridas S."/>
            <person name="Kuo A."/>
            <person name="Mondo S."/>
            <person name="Pangilinan J."/>
            <person name="Riley R."/>
            <person name="Labutti K."/>
            <person name="Andreopoulos B."/>
            <person name="Lipzen A."/>
            <person name="Chen C."/>
            <person name="Yanf M."/>
            <person name="Daum C."/>
            <person name="Ng V."/>
            <person name="Clum A."/>
            <person name="Ohm R."/>
            <person name="Martin F."/>
            <person name="Silar P."/>
            <person name="Natvig D."/>
            <person name="Lalanne C."/>
            <person name="Gautier V."/>
            <person name="Ament-Velasquez S.L."/>
            <person name="Kruys A."/>
            <person name="Hutchinson M.I."/>
            <person name="Powell A.J."/>
            <person name="Barry K."/>
            <person name="Miller A.N."/>
            <person name="Grigoriev I.V."/>
            <person name="Debuchy R."/>
            <person name="Gladieux P."/>
            <person name="Thoren M.H."/>
            <person name="Johannesson H."/>
        </authorList>
    </citation>
    <scope>NUCLEOTIDE SEQUENCE</scope>
    <source>
        <strain evidence="4">CBS 538.74</strain>
    </source>
</reference>
<evidence type="ECO:0000256" key="1">
    <source>
        <dbReference type="ARBA" id="ARBA00008987"/>
    </source>
</evidence>
<dbReference type="PROSITE" id="PS51352">
    <property type="entry name" value="THIOREDOXIN_2"/>
    <property type="match status" value="1"/>
</dbReference>
<proteinExistence type="inferred from homology"/>